<protein>
    <recommendedName>
        <fullName evidence="2">CCHC-type domain-containing protein</fullName>
    </recommendedName>
</protein>
<organism evidence="3 4">
    <name type="scientific">Tegillarca granosa</name>
    <name type="common">Malaysian cockle</name>
    <name type="synonym">Anadara granosa</name>
    <dbReference type="NCBI Taxonomy" id="220873"/>
    <lineage>
        <taxon>Eukaryota</taxon>
        <taxon>Metazoa</taxon>
        <taxon>Spiralia</taxon>
        <taxon>Lophotrochozoa</taxon>
        <taxon>Mollusca</taxon>
        <taxon>Bivalvia</taxon>
        <taxon>Autobranchia</taxon>
        <taxon>Pteriomorphia</taxon>
        <taxon>Arcoida</taxon>
        <taxon>Arcoidea</taxon>
        <taxon>Arcidae</taxon>
        <taxon>Tegillarca</taxon>
    </lineage>
</organism>
<proteinExistence type="predicted"/>
<keyword evidence="1" id="KW-0479">Metal-binding</keyword>
<gene>
    <name evidence="3" type="ORF">KUTeg_007194</name>
</gene>
<dbReference type="PROSITE" id="PS50158">
    <property type="entry name" value="ZF_CCHC"/>
    <property type="match status" value="1"/>
</dbReference>
<dbReference type="Pfam" id="PF00098">
    <property type="entry name" value="zf-CCHC"/>
    <property type="match status" value="1"/>
</dbReference>
<dbReference type="Gene3D" id="4.10.60.10">
    <property type="entry name" value="Zinc finger, CCHC-type"/>
    <property type="match status" value="1"/>
</dbReference>
<evidence type="ECO:0000256" key="1">
    <source>
        <dbReference type="PROSITE-ProRule" id="PRU00047"/>
    </source>
</evidence>
<dbReference type="EMBL" id="JARBDR010000337">
    <property type="protein sequence ID" value="KAJ8315044.1"/>
    <property type="molecule type" value="Genomic_DNA"/>
</dbReference>
<dbReference type="InterPro" id="IPR036875">
    <property type="entry name" value="Znf_CCHC_sf"/>
</dbReference>
<sequence>MEKEIIDSIDQRVQNAVQSSQNSLLSSLDRLISQKLSDFDTKFSDKQREMNASTLSKIEAVSSSKYVFKRKGNEEQYKHSVQLDKNSNRPVNARVTTQTNSTVKPGVCFACGLPGHWRKECLQKERTDKISIFDVDLSIVRSGEVIVNDDVKKVSAKNNLNSPVGRLKKSIEEKCDWKPKQYTTWLGCDWNFLEATVSITEDRIQRLLDNLNIVISQISSGSLLLKARTLASISGQIISMKSGI</sequence>
<dbReference type="SMART" id="SM00343">
    <property type="entry name" value="ZnF_C2HC"/>
    <property type="match status" value="1"/>
</dbReference>
<keyword evidence="1" id="KW-0863">Zinc-finger</keyword>
<keyword evidence="4" id="KW-1185">Reference proteome</keyword>
<feature type="non-terminal residue" evidence="3">
    <location>
        <position position="244"/>
    </location>
</feature>
<dbReference type="Proteomes" id="UP001217089">
    <property type="component" value="Unassembled WGS sequence"/>
</dbReference>
<accession>A0ABQ9FCJ0</accession>
<evidence type="ECO:0000313" key="3">
    <source>
        <dbReference type="EMBL" id="KAJ8315044.1"/>
    </source>
</evidence>
<feature type="domain" description="CCHC-type" evidence="2">
    <location>
        <begin position="108"/>
        <end position="121"/>
    </location>
</feature>
<evidence type="ECO:0000259" key="2">
    <source>
        <dbReference type="PROSITE" id="PS50158"/>
    </source>
</evidence>
<comment type="caution">
    <text evidence="3">The sequence shown here is derived from an EMBL/GenBank/DDBJ whole genome shotgun (WGS) entry which is preliminary data.</text>
</comment>
<evidence type="ECO:0000313" key="4">
    <source>
        <dbReference type="Proteomes" id="UP001217089"/>
    </source>
</evidence>
<dbReference type="SUPFAM" id="SSF57756">
    <property type="entry name" value="Retrovirus zinc finger-like domains"/>
    <property type="match status" value="1"/>
</dbReference>
<reference evidence="3 4" key="1">
    <citation type="submission" date="2022-12" db="EMBL/GenBank/DDBJ databases">
        <title>Chromosome-level genome of Tegillarca granosa.</title>
        <authorList>
            <person name="Kim J."/>
        </authorList>
    </citation>
    <scope>NUCLEOTIDE SEQUENCE [LARGE SCALE GENOMIC DNA]</scope>
    <source>
        <strain evidence="3">Teg-2019</strain>
        <tissue evidence="3">Adductor muscle</tissue>
    </source>
</reference>
<keyword evidence="1" id="KW-0862">Zinc</keyword>
<name>A0ABQ9FCJ0_TEGGR</name>
<dbReference type="InterPro" id="IPR001878">
    <property type="entry name" value="Znf_CCHC"/>
</dbReference>